<name>A0A179C510_9LACO</name>
<dbReference type="RefSeq" id="WP_064208707.1">
    <property type="nucleotide sequence ID" value="NZ_LVKC01000005.1"/>
</dbReference>
<comment type="caution">
    <text evidence="1">The sequence shown here is derived from an EMBL/GenBank/DDBJ whole genome shotgun (WGS) entry which is preliminary data.</text>
</comment>
<dbReference type="SUPFAM" id="SSF46785">
    <property type="entry name" value="Winged helix' DNA-binding domain"/>
    <property type="match status" value="1"/>
</dbReference>
<dbReference type="AlphaFoldDB" id="A0A179C510"/>
<protein>
    <submittedName>
        <fullName evidence="1">Uncharacterized protein</fullName>
    </submittedName>
</protein>
<dbReference type="Gene3D" id="1.10.10.10">
    <property type="entry name" value="Winged helix-like DNA-binding domain superfamily/Winged helix DNA-binding domain"/>
    <property type="match status" value="1"/>
</dbReference>
<dbReference type="EMBL" id="LVKI01000019">
    <property type="protein sequence ID" value="OAQ07936.1"/>
    <property type="molecule type" value="Genomic_DNA"/>
</dbReference>
<dbReference type="Pfam" id="PF13730">
    <property type="entry name" value="HTH_36"/>
    <property type="match status" value="1"/>
</dbReference>
<dbReference type="InterPro" id="IPR036390">
    <property type="entry name" value="WH_DNA-bd_sf"/>
</dbReference>
<reference evidence="2" key="1">
    <citation type="submission" date="2016-03" db="EMBL/GenBank/DDBJ databases">
        <authorList>
            <person name="Johnson T.J."/>
            <person name="Youmans B."/>
            <person name="Case K."/>
            <person name="Noll S."/>
        </authorList>
    </citation>
    <scope>NUCLEOTIDE SEQUENCE [LARGE SCALE GENOMIC DNA]</scope>
    <source>
        <strain evidence="2">UMNLAv8</strain>
    </source>
</reference>
<evidence type="ECO:0000313" key="1">
    <source>
        <dbReference type="EMBL" id="OAQ07936.1"/>
    </source>
</evidence>
<dbReference type="Proteomes" id="UP000078520">
    <property type="component" value="Unassembled WGS sequence"/>
</dbReference>
<sequence length="143" mass="16651">MVKYVATPTSMLSVKGIKPLDGLLYGRIITLSRVRGYCFTKDELLADELNVSTRSIQRSLVRLEKLNYIIRINKYKGNSVSERHIYPDEVYRTVALKHRKDKKFPDLFNQVSNLEAQKKDIASDKKDYFQNIIDEYFKLGESP</sequence>
<gene>
    <name evidence="1" type="ORF">A3O14_04820</name>
</gene>
<dbReference type="InterPro" id="IPR036388">
    <property type="entry name" value="WH-like_DNA-bd_sf"/>
</dbReference>
<accession>A0A179C510</accession>
<evidence type="ECO:0000313" key="2">
    <source>
        <dbReference type="Proteomes" id="UP000078520"/>
    </source>
</evidence>
<organism evidence="1 2">
    <name type="scientific">Ligilactobacillus aviarius</name>
    <dbReference type="NCBI Taxonomy" id="1606"/>
    <lineage>
        <taxon>Bacteria</taxon>
        <taxon>Bacillati</taxon>
        <taxon>Bacillota</taxon>
        <taxon>Bacilli</taxon>
        <taxon>Lactobacillales</taxon>
        <taxon>Lactobacillaceae</taxon>
        <taxon>Ligilactobacillus</taxon>
    </lineage>
</organism>
<proteinExistence type="predicted"/>